<accession>A0ABR2UZZ1</accession>
<keyword evidence="2" id="KW-0482">Metalloprotease</keyword>
<gene>
    <name evidence="4" type="ORF">SUNI508_06528</name>
</gene>
<evidence type="ECO:0000313" key="4">
    <source>
        <dbReference type="EMBL" id="KAK9420259.1"/>
    </source>
</evidence>
<keyword evidence="3" id="KW-1133">Transmembrane helix</keyword>
<dbReference type="InterPro" id="IPR032466">
    <property type="entry name" value="Metal_Hydrolase"/>
</dbReference>
<evidence type="ECO:0000256" key="2">
    <source>
        <dbReference type="RuleBase" id="RU341113"/>
    </source>
</evidence>
<dbReference type="Proteomes" id="UP001408356">
    <property type="component" value="Unassembled WGS sequence"/>
</dbReference>
<keyword evidence="3" id="KW-0812">Transmembrane</keyword>
<keyword evidence="2" id="KW-0479">Metal-binding</keyword>
<feature type="transmembrane region" description="Helical" evidence="3">
    <location>
        <begin position="21"/>
        <end position="40"/>
    </location>
</feature>
<keyword evidence="1 2" id="KW-0224">Dipeptidase</keyword>
<proteinExistence type="inferred from homology"/>
<keyword evidence="5" id="KW-1185">Reference proteome</keyword>
<dbReference type="Pfam" id="PF01244">
    <property type="entry name" value="Peptidase_M19"/>
    <property type="match status" value="1"/>
</dbReference>
<dbReference type="PANTHER" id="PTHR10443:SF12">
    <property type="entry name" value="DIPEPTIDASE"/>
    <property type="match status" value="1"/>
</dbReference>
<keyword evidence="2" id="KW-0378">Hydrolase</keyword>
<organism evidence="4 5">
    <name type="scientific">Seiridium unicorne</name>
    <dbReference type="NCBI Taxonomy" id="138068"/>
    <lineage>
        <taxon>Eukaryota</taxon>
        <taxon>Fungi</taxon>
        <taxon>Dikarya</taxon>
        <taxon>Ascomycota</taxon>
        <taxon>Pezizomycotina</taxon>
        <taxon>Sordariomycetes</taxon>
        <taxon>Xylariomycetidae</taxon>
        <taxon>Amphisphaeriales</taxon>
        <taxon>Sporocadaceae</taxon>
        <taxon>Seiridium</taxon>
    </lineage>
</organism>
<sequence>MSEKELPLSEVPRYERQPRSSCARGAIAVLFSLLFFGALFHPVSRSYHPACHAYSRLRPQTIEGRVHKVLATTPLIDGHDDFPLLVRALYGNHIYGNFTDAFEKTGLPAQVDLPRLRAGQNGGAFWSVFAPCPKNGSDWSDKNYEDIVLFTIQQIDLVNRLSAAYPNDFSSVAGITADSALAAFRQGKIISPLGVEGLHQIGNSVANLRLFHTLGVRYATLTHNCGNIFADSALVESPFRKATPYWGGLSPKGKELIHEMNRIGMIVDLAHVSADTMRDVLGGTEWEGSKAPVMYSHSSAFAICPHPRNVPDDVLELVKKTNSVVMVNFAPDFISCKDVGSDNGIPKVVPENATLAQVADHITYVGDLIGYDHVGVGSDFDGIPSVPKGLEDVSKYPDLFAELLKRGVSDKDAAKVAGGNILRVWKDVEIVSAKLQAANFPVLEDDLSSLRFEEAFNFLDLS</sequence>
<reference evidence="4 5" key="1">
    <citation type="journal article" date="2024" name="J. Plant Pathol.">
        <title>Sequence and assembly of the genome of Seiridium unicorne, isolate CBS 538.82, causal agent of cypress canker disease.</title>
        <authorList>
            <person name="Scali E."/>
            <person name="Rocca G.D."/>
            <person name="Danti R."/>
            <person name="Garbelotto M."/>
            <person name="Barberini S."/>
            <person name="Baroncelli R."/>
            <person name="Emiliani G."/>
        </authorList>
    </citation>
    <scope>NUCLEOTIDE SEQUENCE [LARGE SCALE GENOMIC DNA]</scope>
    <source>
        <strain evidence="4 5">BM-138-508</strain>
    </source>
</reference>
<evidence type="ECO:0000313" key="5">
    <source>
        <dbReference type="Proteomes" id="UP001408356"/>
    </source>
</evidence>
<evidence type="ECO:0000256" key="1">
    <source>
        <dbReference type="ARBA" id="ARBA00022997"/>
    </source>
</evidence>
<keyword evidence="3" id="KW-0472">Membrane</keyword>
<dbReference type="PANTHER" id="PTHR10443">
    <property type="entry name" value="MICROSOMAL DIPEPTIDASE"/>
    <property type="match status" value="1"/>
</dbReference>
<keyword evidence="2" id="KW-0645">Protease</keyword>
<comment type="catalytic activity">
    <reaction evidence="2">
        <text>an L-aminoacyl-L-amino acid + H2O = 2 an L-alpha-amino acid</text>
        <dbReference type="Rhea" id="RHEA:48940"/>
        <dbReference type="ChEBI" id="CHEBI:15377"/>
        <dbReference type="ChEBI" id="CHEBI:59869"/>
        <dbReference type="ChEBI" id="CHEBI:77460"/>
        <dbReference type="EC" id="3.4.13.19"/>
    </reaction>
</comment>
<name>A0ABR2UZZ1_9PEZI</name>
<dbReference type="EC" id="3.4.13.19" evidence="2"/>
<dbReference type="CDD" id="cd01301">
    <property type="entry name" value="rDP_like"/>
    <property type="match status" value="1"/>
</dbReference>
<dbReference type="SUPFAM" id="SSF51556">
    <property type="entry name" value="Metallo-dependent hydrolases"/>
    <property type="match status" value="1"/>
</dbReference>
<dbReference type="InterPro" id="IPR008257">
    <property type="entry name" value="Pept_M19"/>
</dbReference>
<comment type="caution">
    <text evidence="4">The sequence shown here is derived from an EMBL/GenBank/DDBJ whole genome shotgun (WGS) entry which is preliminary data.</text>
</comment>
<dbReference type="EMBL" id="JARVKF010000246">
    <property type="protein sequence ID" value="KAK9420259.1"/>
    <property type="molecule type" value="Genomic_DNA"/>
</dbReference>
<comment type="cofactor">
    <cofactor evidence="2">
        <name>Zn(2+)</name>
        <dbReference type="ChEBI" id="CHEBI:29105"/>
    </cofactor>
</comment>
<dbReference type="Gene3D" id="3.20.20.140">
    <property type="entry name" value="Metal-dependent hydrolases"/>
    <property type="match status" value="1"/>
</dbReference>
<protein>
    <recommendedName>
        <fullName evidence="2">Dipeptidase</fullName>
        <ecNumber evidence="2">3.4.13.19</ecNumber>
    </recommendedName>
</protein>
<comment type="similarity">
    <text evidence="2">Belongs to the metallo-dependent hydrolases superfamily. Peptidase M19 family.</text>
</comment>
<dbReference type="PROSITE" id="PS51365">
    <property type="entry name" value="RENAL_DIPEPTIDASE_2"/>
    <property type="match status" value="1"/>
</dbReference>
<keyword evidence="2" id="KW-0862">Zinc</keyword>
<evidence type="ECO:0000256" key="3">
    <source>
        <dbReference type="SAM" id="Phobius"/>
    </source>
</evidence>